<keyword evidence="3" id="KW-1185">Reference proteome</keyword>
<feature type="region of interest" description="Disordered" evidence="1">
    <location>
        <begin position="368"/>
        <end position="390"/>
    </location>
</feature>
<dbReference type="InParanoid" id="K3W9H9"/>
<protein>
    <recommendedName>
        <fullName evidence="4">BZIP domain-containing protein</fullName>
    </recommendedName>
</protein>
<dbReference type="EnsemblProtists" id="PYU1_T001620">
    <property type="protein sequence ID" value="PYU1_T001620"/>
    <property type="gene ID" value="PYU1_G001620"/>
</dbReference>
<feature type="region of interest" description="Disordered" evidence="1">
    <location>
        <begin position="22"/>
        <end position="54"/>
    </location>
</feature>
<name>K3W9H9_GLOUD</name>
<evidence type="ECO:0000313" key="2">
    <source>
        <dbReference type="EnsemblProtists" id="PYU1_T001620"/>
    </source>
</evidence>
<dbReference type="AlphaFoldDB" id="K3W9H9"/>
<feature type="compositionally biased region" description="Basic and acidic residues" evidence="1">
    <location>
        <begin position="379"/>
        <end position="390"/>
    </location>
</feature>
<evidence type="ECO:0000256" key="1">
    <source>
        <dbReference type="SAM" id="MobiDB-lite"/>
    </source>
</evidence>
<reference evidence="3" key="2">
    <citation type="submission" date="2010-04" db="EMBL/GenBank/DDBJ databases">
        <authorList>
            <person name="Buell R."/>
            <person name="Hamilton J."/>
            <person name="Hostetler J."/>
        </authorList>
    </citation>
    <scope>NUCLEOTIDE SEQUENCE [LARGE SCALE GENOMIC DNA]</scope>
    <source>
        <strain evidence="3">DAOM:BR144</strain>
    </source>
</reference>
<sequence>MTPFALDDELRGLFDLIARPAADLSPLSPSPPPSDGASSSSPSPTVATSVDRRRATRPLTFATLKRNRHREKRKCELQLLRTHTLALERDLHALRQQTTYRVSRWRFIAAWHDAAQQERARRIQVKDENNELRAQVLAHSQMAASIQRVLERMAEPLGSTPLMRSFPHQLTDTDVFSALTRELDATLVRRNAVFHANAVLTDASRCGQSVRHCHMTMQAPSSDVVTPVAELTDVTLTPFRPRLAAKIMWRTIVQQYDHPDRFHVEAMGLTDDDNTITVKYRAPIMLSGDGGENTVAFLTTRLVVRRYPNEKQNGMALVWRAYSVGEDTAPGTYADETGWSVVEPLHVPGSRRQTSRLRQCVHVVQRRRRDHEVAGGTAESDRADAREGAKPGKLTDLVLSVSEKDFVHLAKAMETLLIMNSG</sequence>
<evidence type="ECO:0008006" key="4">
    <source>
        <dbReference type="Google" id="ProtNLM"/>
    </source>
</evidence>
<feature type="compositionally biased region" description="Low complexity" evidence="1">
    <location>
        <begin position="35"/>
        <end position="49"/>
    </location>
</feature>
<reference evidence="2" key="3">
    <citation type="submission" date="2015-02" db="UniProtKB">
        <authorList>
            <consortium name="EnsemblProtists"/>
        </authorList>
    </citation>
    <scope>IDENTIFICATION</scope>
    <source>
        <strain evidence="2">DAOM BR144</strain>
    </source>
</reference>
<evidence type="ECO:0000313" key="3">
    <source>
        <dbReference type="Proteomes" id="UP000019132"/>
    </source>
</evidence>
<reference evidence="3" key="1">
    <citation type="journal article" date="2010" name="Genome Biol.">
        <title>Genome sequence of the necrotrophic plant pathogen Pythium ultimum reveals original pathogenicity mechanisms and effector repertoire.</title>
        <authorList>
            <person name="Levesque C.A."/>
            <person name="Brouwer H."/>
            <person name="Cano L."/>
            <person name="Hamilton J.P."/>
            <person name="Holt C."/>
            <person name="Huitema E."/>
            <person name="Raffaele S."/>
            <person name="Robideau G.P."/>
            <person name="Thines M."/>
            <person name="Win J."/>
            <person name="Zerillo M.M."/>
            <person name="Beakes G.W."/>
            <person name="Boore J.L."/>
            <person name="Busam D."/>
            <person name="Dumas B."/>
            <person name="Ferriera S."/>
            <person name="Fuerstenberg S.I."/>
            <person name="Gachon C.M."/>
            <person name="Gaulin E."/>
            <person name="Govers F."/>
            <person name="Grenville-Briggs L."/>
            <person name="Horner N."/>
            <person name="Hostetler J."/>
            <person name="Jiang R.H."/>
            <person name="Johnson J."/>
            <person name="Krajaejun T."/>
            <person name="Lin H."/>
            <person name="Meijer H.J."/>
            <person name="Moore B."/>
            <person name="Morris P."/>
            <person name="Phuntmart V."/>
            <person name="Puiu D."/>
            <person name="Shetty J."/>
            <person name="Stajich J.E."/>
            <person name="Tripathy S."/>
            <person name="Wawra S."/>
            <person name="van West P."/>
            <person name="Whitty B.R."/>
            <person name="Coutinho P.M."/>
            <person name="Henrissat B."/>
            <person name="Martin F."/>
            <person name="Thomas P.D."/>
            <person name="Tyler B.M."/>
            <person name="De Vries R.P."/>
            <person name="Kamoun S."/>
            <person name="Yandell M."/>
            <person name="Tisserat N."/>
            <person name="Buell C.R."/>
        </authorList>
    </citation>
    <scope>NUCLEOTIDE SEQUENCE</scope>
    <source>
        <strain evidence="3">DAOM:BR144</strain>
    </source>
</reference>
<accession>K3W9H9</accession>
<dbReference type="eggNOG" id="ENOG502RX4E">
    <property type="taxonomic scope" value="Eukaryota"/>
</dbReference>
<dbReference type="EMBL" id="GL376626">
    <property type="status" value="NOT_ANNOTATED_CDS"/>
    <property type="molecule type" value="Genomic_DNA"/>
</dbReference>
<organism evidence="2 3">
    <name type="scientific">Globisporangium ultimum (strain ATCC 200006 / CBS 805.95 / DAOM BR144)</name>
    <name type="common">Pythium ultimum</name>
    <dbReference type="NCBI Taxonomy" id="431595"/>
    <lineage>
        <taxon>Eukaryota</taxon>
        <taxon>Sar</taxon>
        <taxon>Stramenopiles</taxon>
        <taxon>Oomycota</taxon>
        <taxon>Peronosporomycetes</taxon>
        <taxon>Pythiales</taxon>
        <taxon>Pythiaceae</taxon>
        <taxon>Globisporangium</taxon>
    </lineage>
</organism>
<dbReference type="HOGENOM" id="CLU_027764_3_0_1"/>
<proteinExistence type="predicted"/>
<dbReference type="VEuPathDB" id="FungiDB:PYU1_G001620"/>
<dbReference type="Proteomes" id="UP000019132">
    <property type="component" value="Unassembled WGS sequence"/>
</dbReference>